<evidence type="ECO:0000313" key="1">
    <source>
        <dbReference type="EMBL" id="RFU61782.1"/>
    </source>
</evidence>
<dbReference type="EMBL" id="QVTD01000012">
    <property type="protein sequence ID" value="RFU61782.1"/>
    <property type="molecule type" value="Genomic_DNA"/>
</dbReference>
<name>A0A372L8L1_9BACI</name>
<reference evidence="1 2" key="1">
    <citation type="submission" date="2018-08" db="EMBL/GenBank/DDBJ databases">
        <title>Bacillus chawlae sp. nov., Bacillus glennii sp. nov., and Bacillus saganii sp. nov. Isolated from the Vehicle Assembly Building at Kennedy Space Center where the Viking Spacecraft were Assembled.</title>
        <authorList>
            <person name="Seuylemezian A."/>
            <person name="Vaishampayan P."/>
        </authorList>
    </citation>
    <scope>NUCLEOTIDE SEQUENCE [LARGE SCALE GENOMIC DNA]</scope>
    <source>
        <strain evidence="1 2">V44-8</strain>
    </source>
</reference>
<evidence type="ECO:0000313" key="2">
    <source>
        <dbReference type="Proteomes" id="UP000262939"/>
    </source>
</evidence>
<keyword evidence="2" id="KW-1185">Reference proteome</keyword>
<dbReference type="AlphaFoldDB" id="A0A372L8L1"/>
<protein>
    <submittedName>
        <fullName evidence="1">Uncharacterized protein</fullName>
    </submittedName>
</protein>
<dbReference type="OrthoDB" id="9770036at2"/>
<dbReference type="Proteomes" id="UP000262939">
    <property type="component" value="Unassembled WGS sequence"/>
</dbReference>
<organism evidence="1 2">
    <name type="scientific">Peribacillus glennii</name>
    <dbReference type="NCBI Taxonomy" id="2303991"/>
    <lineage>
        <taxon>Bacteria</taxon>
        <taxon>Bacillati</taxon>
        <taxon>Bacillota</taxon>
        <taxon>Bacilli</taxon>
        <taxon>Bacillales</taxon>
        <taxon>Bacillaceae</taxon>
        <taxon>Peribacillus</taxon>
    </lineage>
</organism>
<accession>A0A372L8L1</accession>
<dbReference type="RefSeq" id="WP_117323689.1">
    <property type="nucleotide sequence ID" value="NZ_QVTD01000012.1"/>
</dbReference>
<gene>
    <name evidence="1" type="ORF">D0466_16720</name>
</gene>
<comment type="caution">
    <text evidence="1">The sequence shown here is derived from an EMBL/GenBank/DDBJ whole genome shotgun (WGS) entry which is preliminary data.</text>
</comment>
<proteinExistence type="predicted"/>
<sequence>MTFLFDLKEKRPKREMDLQLEHPSISVEGKNDVYFARTTDLVASGRGITKIDIESKNKVCLIGSNIAKRIILGPPWNWLYFNC</sequence>